<keyword evidence="3 6" id="KW-0808">Transferase</keyword>
<dbReference type="eggNOG" id="KOG1709">
    <property type="taxonomic scope" value="Eukaryota"/>
</dbReference>
<evidence type="ECO:0000256" key="3">
    <source>
        <dbReference type="ARBA" id="ARBA00022679"/>
    </source>
</evidence>
<dbReference type="FunFam" id="3.40.50.150:FF:000310">
    <property type="entry name" value="Arginine N-methyltransferase 2"/>
    <property type="match status" value="1"/>
</dbReference>
<dbReference type="InterPro" id="IPR017408">
    <property type="entry name" value="Arginine_N-MeTrfase_2"/>
</dbReference>
<reference evidence="10 11" key="2">
    <citation type="journal article" date="2007" name="Genome Biol.">
        <title>Assembly of the Candida albicans genome into sixteen supercontigs aligned on the eight chromosomes.</title>
        <authorList>
            <person name="van het Hoog M."/>
            <person name="Rast T.J."/>
            <person name="Martchenko M."/>
            <person name="Grindle S."/>
            <person name="Dignard D."/>
            <person name="Hogues H."/>
            <person name="Cuomo C."/>
            <person name="Berriman M."/>
            <person name="Scherer S."/>
            <person name="Magee B.B."/>
            <person name="Whiteway M."/>
            <person name="Chibana H."/>
            <person name="Nantel A."/>
            <person name="Magee P.T."/>
        </authorList>
    </citation>
    <scope>GENOME REANNOTATION</scope>
    <source>
        <strain evidence="11">SC5314 / ATCC MYA-2876</strain>
    </source>
</reference>
<dbReference type="KEGG" id="cal:CAALFM_C500680WA"/>
<dbReference type="GO" id="GO:0032259">
    <property type="term" value="P:methylation"/>
    <property type="evidence" value="ECO:0007669"/>
    <property type="project" value="UniProtKB-KW"/>
</dbReference>
<dbReference type="InParanoid" id="A0A1D8PMZ3"/>
<dbReference type="Proteomes" id="UP000000559">
    <property type="component" value="Chromosome 5"/>
</dbReference>
<dbReference type="GO" id="GO:0016274">
    <property type="term" value="F:protein-arginine N-methyltransferase activity"/>
    <property type="evidence" value="ECO:0000315"/>
    <property type="project" value="CGD"/>
</dbReference>
<dbReference type="RefSeq" id="XP_716759.2">
    <property type="nucleotide sequence ID" value="XM_711666.2"/>
</dbReference>
<gene>
    <name evidence="9 10" type="primary">RMT2</name>
    <name evidence="10" type="ordered locus">CAALFM_C500680WA</name>
    <name evidence="9" type="ordered locus">orf19.8535</name>
</gene>
<dbReference type="STRING" id="237561.A0A1D8PMZ3"/>
<evidence type="ECO:0000256" key="2">
    <source>
        <dbReference type="ARBA" id="ARBA00022603"/>
    </source>
</evidence>
<feature type="domain" description="RMT2" evidence="8">
    <location>
        <begin position="202"/>
        <end position="451"/>
    </location>
</feature>
<keyword evidence="2 6" id="KW-0489">Methyltransferase</keyword>
<accession>A0A1D8PMZ3</accession>
<dbReference type="PROSITE" id="PS51559">
    <property type="entry name" value="SAM_RMT2"/>
    <property type="match status" value="1"/>
</dbReference>
<organism evidence="10 11">
    <name type="scientific">Candida albicans (strain SC5314 / ATCC MYA-2876)</name>
    <name type="common">Yeast</name>
    <dbReference type="NCBI Taxonomy" id="237561"/>
    <lineage>
        <taxon>Eukaryota</taxon>
        <taxon>Fungi</taxon>
        <taxon>Dikarya</taxon>
        <taxon>Ascomycota</taxon>
        <taxon>Saccharomycotina</taxon>
        <taxon>Pichiomycetes</taxon>
        <taxon>Debaryomycetaceae</taxon>
        <taxon>Candida/Lodderomyces clade</taxon>
        <taxon>Candida</taxon>
    </lineage>
</organism>
<dbReference type="FunCoup" id="A0A1D8PMZ3">
    <property type="interactions" value="435"/>
</dbReference>
<evidence type="ECO:0000256" key="6">
    <source>
        <dbReference type="PIRNR" id="PIRNR038148"/>
    </source>
</evidence>
<dbReference type="InterPro" id="IPR051038">
    <property type="entry name" value="RMT2/GAMT_Mtase"/>
</dbReference>
<evidence type="ECO:0000313" key="11">
    <source>
        <dbReference type="Proteomes" id="UP000000559"/>
    </source>
</evidence>
<protein>
    <recommendedName>
        <fullName evidence="6">Arginine N-methyltransferase 2</fullName>
        <ecNumber evidence="6">2.1.1.-</ecNumber>
    </recommendedName>
</protein>
<dbReference type="AlphaFoldDB" id="A0A1D8PMZ3"/>
<keyword evidence="11" id="KW-1185">Reference proteome</keyword>
<dbReference type="GO" id="GO:0005737">
    <property type="term" value="C:cytoplasm"/>
    <property type="evidence" value="ECO:0000318"/>
    <property type="project" value="GO_Central"/>
</dbReference>
<dbReference type="InterPro" id="IPR029063">
    <property type="entry name" value="SAM-dependent_MTases_sf"/>
</dbReference>
<dbReference type="GO" id="GO:0019702">
    <property type="term" value="F:protein arginine N5-methyltransferase activity"/>
    <property type="evidence" value="ECO:0000318"/>
    <property type="project" value="GO_Central"/>
</dbReference>
<name>A0A1D8PMZ3_CANAL</name>
<dbReference type="PANTHER" id="PTHR32379">
    <property type="entry name" value="GUANIDINOACETATE N-METHYLTRANSFERASE"/>
    <property type="match status" value="1"/>
</dbReference>
<dbReference type="EC" id="2.1.1.-" evidence="6"/>
<reference evidence="10 11" key="1">
    <citation type="journal article" date="2004" name="Proc. Natl. Acad. Sci. U.S.A.">
        <title>The diploid genome sequence of Candida albicans.</title>
        <authorList>
            <person name="Jones T."/>
            <person name="Federspiel N.A."/>
            <person name="Chibana H."/>
            <person name="Dungan J."/>
            <person name="Kalman S."/>
            <person name="Magee B.B."/>
            <person name="Newport G."/>
            <person name="Thorstenson Y.R."/>
            <person name="Agabian N."/>
            <person name="Magee P.T."/>
            <person name="Davis R.W."/>
            <person name="Scherer S."/>
        </authorList>
    </citation>
    <scope>NUCLEOTIDE SEQUENCE [LARGE SCALE GENOMIC DNA]</scope>
    <source>
        <strain evidence="11">SC5314 / ATCC MYA-2876</strain>
    </source>
</reference>
<proteinExistence type="inferred from homology"/>
<dbReference type="Gene3D" id="3.40.50.150">
    <property type="entry name" value="Vaccinia Virus protein VP39"/>
    <property type="match status" value="1"/>
</dbReference>
<keyword evidence="1 6" id="KW-0963">Cytoplasm</keyword>
<dbReference type="CGD" id="CAL0000180017">
    <property type="gene designation" value="RMT2"/>
</dbReference>
<sequence>MSELHDLCKFPTRPIDQSYIDKLTQYLKDGIPATYTIEEAYNYINNIEEEPTTTTTPLHLICSHAPFDITKEEQEIISTMVEKLFEYGAGWSFTDINNQTPGCILISRRKERENKEEDGKWMNDVYQQIIDAGVRAELLLRKVNEFEEIEFIEEDDEQEEKEEEDIPQLVKDEQEIKEEAKQEQTTTTDIKPVVIDDAPDAPSQNQQSYLNTKLEYINDALITKDDKDGVMMAWENDIMKLASDTITSSASSASDSESEQEVNILNIGFGMGIIDAMIQSKLKSHPNAKHYICEAHPDVLQKMKIDGWYEKPNVIILEGRWQDKLNDLLSSSSSSSEASVFFDGIYYDTFSEHYQDMLELFDIIVGLLKPHGIFSFFNGLGADRQIIYEVYKNLLIIDLENYGLNCQFKEFNVPNEKFWNKLQDKSIWDDVKRSYWSCPIYYHPIIKFIDY</sequence>
<comment type="subcellular location">
    <subcellularLocation>
        <location evidence="6">Cytoplasm</location>
    </subcellularLocation>
    <subcellularLocation>
        <location evidence="6">Nucleus</location>
    </subcellularLocation>
</comment>
<evidence type="ECO:0000256" key="1">
    <source>
        <dbReference type="ARBA" id="ARBA00022490"/>
    </source>
</evidence>
<dbReference type="EMBL" id="CP017627">
    <property type="protein sequence ID" value="AOW29511.1"/>
    <property type="molecule type" value="Genomic_DNA"/>
</dbReference>
<evidence type="ECO:0000256" key="7">
    <source>
        <dbReference type="SAM" id="MobiDB-lite"/>
    </source>
</evidence>
<keyword evidence="5 6" id="KW-0539">Nucleus</keyword>
<reference evidence="10 11" key="3">
    <citation type="journal article" date="2013" name="Genome Biol.">
        <title>Assembly of a phased diploid Candida albicans genome facilitates allele-specific measurements and provides a simple model for repeat and indel structure.</title>
        <authorList>
            <person name="Muzzey D."/>
            <person name="Schwartz K."/>
            <person name="Weissman J.S."/>
            <person name="Sherlock G."/>
        </authorList>
    </citation>
    <scope>NUCLEOTIDE SEQUENCE [LARGE SCALE GENOMIC DNA]</scope>
    <source>
        <strain evidence="11">SC5314 / ATCC MYA-2876</strain>
    </source>
</reference>
<dbReference type="PANTHER" id="PTHR32379:SF1">
    <property type="entry name" value="GUANIDINOACETATE N-METHYLTRANSFERASE"/>
    <property type="match status" value="1"/>
</dbReference>
<evidence type="ECO:0000256" key="5">
    <source>
        <dbReference type="ARBA" id="ARBA00023242"/>
    </source>
</evidence>
<dbReference type="GO" id="GO:0005634">
    <property type="term" value="C:nucleus"/>
    <property type="evidence" value="ECO:0000318"/>
    <property type="project" value="GO_Central"/>
</dbReference>
<dbReference type="InterPro" id="IPR026480">
    <property type="entry name" value="RMT2_dom"/>
</dbReference>
<dbReference type="GeneID" id="3641569"/>
<comment type="similarity">
    <text evidence="6">Belongs to the class I-like SAM-binding methyltransferase superfamily. RMT2 methyltransferase family.</text>
</comment>
<dbReference type="VEuPathDB" id="FungiDB:C5_00680W_A"/>
<evidence type="ECO:0000313" key="10">
    <source>
        <dbReference type="EMBL" id="AOW29511.1"/>
    </source>
</evidence>
<dbReference type="PIRSF" id="PIRSF038148">
    <property type="entry name" value="Arginine_N-mtfrase-2"/>
    <property type="match status" value="1"/>
</dbReference>
<keyword evidence="4" id="KW-0949">S-adenosyl-L-methionine</keyword>
<comment type="subunit">
    <text evidence="6">Monomer.</text>
</comment>
<comment type="function">
    <text evidence="6">S-adenosyl-L-methionine-dependent protein-arginine N-methyltransferase that methylates the delta-nitrogen atom of arginine residues to form N5-methylarginine (type IV) in target proteins. Monomethylates ribosomal protein L12.</text>
</comment>
<dbReference type="SUPFAM" id="SSF53335">
    <property type="entry name" value="S-adenosyl-L-methionine-dependent methyltransferases"/>
    <property type="match status" value="1"/>
</dbReference>
<dbReference type="OrthoDB" id="19014at2759"/>
<evidence type="ECO:0000256" key="4">
    <source>
        <dbReference type="ARBA" id="ARBA00022691"/>
    </source>
</evidence>
<evidence type="ECO:0000259" key="8">
    <source>
        <dbReference type="PROSITE" id="PS51559"/>
    </source>
</evidence>
<dbReference type="OMA" id="YWVVDNY"/>
<evidence type="ECO:0000313" key="9">
    <source>
        <dbReference type="CGD" id="CAL0000180017"/>
    </source>
</evidence>
<feature type="region of interest" description="Disordered" evidence="7">
    <location>
        <begin position="177"/>
        <end position="205"/>
    </location>
</feature>